<dbReference type="GO" id="GO:0006606">
    <property type="term" value="P:protein import into nucleus"/>
    <property type="evidence" value="ECO:0007669"/>
    <property type="project" value="InterPro"/>
</dbReference>
<keyword evidence="3" id="KW-0963">Cytoplasm</keyword>
<keyword evidence="5" id="KW-0653">Protein transport</keyword>
<evidence type="ECO:0000256" key="1">
    <source>
        <dbReference type="ARBA" id="ARBA00004496"/>
    </source>
</evidence>
<dbReference type="InterPro" id="IPR011989">
    <property type="entry name" value="ARM-like"/>
</dbReference>
<evidence type="ECO:0000256" key="5">
    <source>
        <dbReference type="ARBA" id="ARBA00022927"/>
    </source>
</evidence>
<gene>
    <name evidence="6" type="ORF">ES288_D07G212800v1</name>
</gene>
<accession>A0A5D2C0C0</accession>
<dbReference type="EMBL" id="CM017707">
    <property type="protein sequence ID" value="TYG62238.1"/>
    <property type="molecule type" value="Genomic_DNA"/>
</dbReference>
<keyword evidence="2" id="KW-0813">Transport</keyword>
<dbReference type="InterPro" id="IPR040122">
    <property type="entry name" value="Importin_beta"/>
</dbReference>
<evidence type="ECO:0000256" key="3">
    <source>
        <dbReference type="ARBA" id="ARBA00022490"/>
    </source>
</evidence>
<evidence type="ECO:0000256" key="2">
    <source>
        <dbReference type="ARBA" id="ARBA00022448"/>
    </source>
</evidence>
<proteinExistence type="predicted"/>
<name>A0A5D2C0C0_GOSDA</name>
<evidence type="ECO:0000313" key="6">
    <source>
        <dbReference type="EMBL" id="TYG62238.1"/>
    </source>
</evidence>
<sequence length="209" mass="24112">MHLFFILAKTALYASVDKYLHGLFGLANDPAAEVRKLVCAAFVQLIEVRPSVLEPHMKNVIEYMLQVNKDTDDEVALEACEFWVQGIVLEQDNIDPMMEKFTEKERELRTSSLTRKQPNTGSKETSLDEVLCRHMERKPFAYGLCNECYEEVSSHVPTRRSYLLFPATIVPLETVLSLKLKFMLLLVGEVHEDFRRARWRIRSTCIPAC</sequence>
<evidence type="ECO:0000313" key="7">
    <source>
        <dbReference type="Proteomes" id="UP000323506"/>
    </source>
</evidence>
<organism evidence="6 7">
    <name type="scientific">Gossypium darwinii</name>
    <name type="common">Darwin's cotton</name>
    <name type="synonym">Gossypium barbadense var. darwinii</name>
    <dbReference type="NCBI Taxonomy" id="34276"/>
    <lineage>
        <taxon>Eukaryota</taxon>
        <taxon>Viridiplantae</taxon>
        <taxon>Streptophyta</taxon>
        <taxon>Embryophyta</taxon>
        <taxon>Tracheophyta</taxon>
        <taxon>Spermatophyta</taxon>
        <taxon>Magnoliopsida</taxon>
        <taxon>eudicotyledons</taxon>
        <taxon>Gunneridae</taxon>
        <taxon>Pentapetalae</taxon>
        <taxon>rosids</taxon>
        <taxon>malvids</taxon>
        <taxon>Malvales</taxon>
        <taxon>Malvaceae</taxon>
        <taxon>Malvoideae</taxon>
        <taxon>Gossypium</taxon>
    </lineage>
</organism>
<dbReference type="Gene3D" id="1.25.10.10">
    <property type="entry name" value="Leucine-rich Repeat Variant"/>
    <property type="match status" value="1"/>
</dbReference>
<dbReference type="AlphaFoldDB" id="A0A5D2C0C0"/>
<dbReference type="Proteomes" id="UP000323506">
    <property type="component" value="Chromosome D07"/>
</dbReference>
<evidence type="ECO:0008006" key="8">
    <source>
        <dbReference type="Google" id="ProtNLM"/>
    </source>
</evidence>
<keyword evidence="7" id="KW-1185">Reference proteome</keyword>
<dbReference type="GO" id="GO:0005737">
    <property type="term" value="C:cytoplasm"/>
    <property type="evidence" value="ECO:0007669"/>
    <property type="project" value="UniProtKB-SubCell"/>
</dbReference>
<dbReference type="PANTHER" id="PTHR10527">
    <property type="entry name" value="IMPORTIN BETA"/>
    <property type="match status" value="1"/>
</dbReference>
<dbReference type="SUPFAM" id="SSF48371">
    <property type="entry name" value="ARM repeat"/>
    <property type="match status" value="1"/>
</dbReference>
<evidence type="ECO:0000256" key="4">
    <source>
        <dbReference type="ARBA" id="ARBA00022737"/>
    </source>
</evidence>
<protein>
    <recommendedName>
        <fullName evidence="8">Clathrin/coatomer adaptor adaptin-like N-terminal domain-containing protein</fullName>
    </recommendedName>
</protein>
<keyword evidence="4" id="KW-0677">Repeat</keyword>
<dbReference type="InterPro" id="IPR016024">
    <property type="entry name" value="ARM-type_fold"/>
</dbReference>
<comment type="subcellular location">
    <subcellularLocation>
        <location evidence="1">Cytoplasm</location>
    </subcellularLocation>
</comment>
<reference evidence="6 7" key="1">
    <citation type="submission" date="2019-06" db="EMBL/GenBank/DDBJ databases">
        <title>WGS assembly of Gossypium darwinii.</title>
        <authorList>
            <person name="Chen Z.J."/>
            <person name="Sreedasyam A."/>
            <person name="Ando A."/>
            <person name="Song Q."/>
            <person name="De L."/>
            <person name="Hulse-Kemp A."/>
            <person name="Ding M."/>
            <person name="Ye W."/>
            <person name="Kirkbride R."/>
            <person name="Jenkins J."/>
            <person name="Plott C."/>
            <person name="Lovell J."/>
            <person name="Lin Y.-M."/>
            <person name="Vaughn R."/>
            <person name="Liu B."/>
            <person name="Li W."/>
            <person name="Simpson S."/>
            <person name="Scheffler B."/>
            <person name="Saski C."/>
            <person name="Grover C."/>
            <person name="Hu G."/>
            <person name="Conover J."/>
            <person name="Carlson J."/>
            <person name="Shu S."/>
            <person name="Boston L."/>
            <person name="Williams M."/>
            <person name="Peterson D."/>
            <person name="Mcgee K."/>
            <person name="Jones D."/>
            <person name="Wendel J."/>
            <person name="Stelly D."/>
            <person name="Grimwood J."/>
            <person name="Schmutz J."/>
        </authorList>
    </citation>
    <scope>NUCLEOTIDE SEQUENCE [LARGE SCALE GENOMIC DNA]</scope>
    <source>
        <strain evidence="6">1808015.09</strain>
    </source>
</reference>